<protein>
    <submittedName>
        <fullName evidence="2">Uncharacterized protein</fullName>
    </submittedName>
</protein>
<dbReference type="AlphaFoldDB" id="A0A914M993"/>
<dbReference type="Proteomes" id="UP000887563">
    <property type="component" value="Unplaced"/>
</dbReference>
<keyword evidence="1" id="KW-1185">Reference proteome</keyword>
<dbReference type="WBParaSite" id="Minc3s01339g22916">
    <property type="protein sequence ID" value="Minc3s01339g22916"/>
    <property type="gene ID" value="Minc3s01339g22916"/>
</dbReference>
<evidence type="ECO:0000313" key="1">
    <source>
        <dbReference type="Proteomes" id="UP000887563"/>
    </source>
</evidence>
<reference evidence="2" key="1">
    <citation type="submission" date="2022-11" db="UniProtKB">
        <authorList>
            <consortium name="WormBaseParasite"/>
        </authorList>
    </citation>
    <scope>IDENTIFICATION</scope>
</reference>
<sequence length="215" mass="25277">MELLQRFHIAFVKQRREIQSKSGRKKEFWVGIQNYNNVTIQCEQRRKGFCNEEKNKHLCKIGQPGSTIWHGIMIRTENKNQTPNNSPVFVTTILLSITKQKYEINETLKFYIKFGRMQDTFTRVILDNDTLKSKQVFLGNDNNLLKEYLSKVDKGAYLHKYAGLWALGLDLLPTPAERHLHLFVHGGCACSINVWVKFLIKIIKRQRRRPVRIIF</sequence>
<name>A0A914M993_MELIC</name>
<proteinExistence type="predicted"/>
<accession>A0A914M993</accession>
<organism evidence="1 2">
    <name type="scientific">Meloidogyne incognita</name>
    <name type="common">Southern root-knot nematode worm</name>
    <name type="synonym">Oxyuris incognita</name>
    <dbReference type="NCBI Taxonomy" id="6306"/>
    <lineage>
        <taxon>Eukaryota</taxon>
        <taxon>Metazoa</taxon>
        <taxon>Ecdysozoa</taxon>
        <taxon>Nematoda</taxon>
        <taxon>Chromadorea</taxon>
        <taxon>Rhabditida</taxon>
        <taxon>Tylenchina</taxon>
        <taxon>Tylenchomorpha</taxon>
        <taxon>Tylenchoidea</taxon>
        <taxon>Meloidogynidae</taxon>
        <taxon>Meloidogyninae</taxon>
        <taxon>Meloidogyne</taxon>
        <taxon>Meloidogyne incognita group</taxon>
    </lineage>
</organism>
<evidence type="ECO:0000313" key="2">
    <source>
        <dbReference type="WBParaSite" id="Minc3s01339g22916"/>
    </source>
</evidence>